<evidence type="ECO:0000313" key="1">
    <source>
        <dbReference type="EMBL" id="SVD62064.1"/>
    </source>
</evidence>
<dbReference type="InterPro" id="IPR036746">
    <property type="entry name" value="TT1725-like_sf"/>
</dbReference>
<dbReference type="SUPFAM" id="SSF103007">
    <property type="entry name" value="Hypothetical protein TT1725"/>
    <property type="match status" value="1"/>
</dbReference>
<dbReference type="InterPro" id="IPR007546">
    <property type="entry name" value="DUF503"/>
</dbReference>
<organism evidence="1">
    <name type="scientific">marine metagenome</name>
    <dbReference type="NCBI Taxonomy" id="408172"/>
    <lineage>
        <taxon>unclassified sequences</taxon>
        <taxon>metagenomes</taxon>
        <taxon>ecological metagenomes</taxon>
    </lineage>
</organism>
<protein>
    <submittedName>
        <fullName evidence="1">Uncharacterized protein</fullName>
    </submittedName>
</protein>
<name>A0A382WTT5_9ZZZZ</name>
<sequence length="35" mass="3931">MRSIKDRLRNQFNVAVAEIGSNDLWQTGELAVVTV</sequence>
<dbReference type="EMBL" id="UINC01162351">
    <property type="protein sequence ID" value="SVD62064.1"/>
    <property type="molecule type" value="Genomic_DNA"/>
</dbReference>
<reference evidence="1" key="1">
    <citation type="submission" date="2018-05" db="EMBL/GenBank/DDBJ databases">
        <authorList>
            <person name="Lanie J.A."/>
            <person name="Ng W.-L."/>
            <person name="Kazmierczak K.M."/>
            <person name="Andrzejewski T.M."/>
            <person name="Davidsen T.M."/>
            <person name="Wayne K.J."/>
            <person name="Tettelin H."/>
            <person name="Glass J.I."/>
            <person name="Rusch D."/>
            <person name="Podicherti R."/>
            <person name="Tsui H.-C.T."/>
            <person name="Winkler M.E."/>
        </authorList>
    </citation>
    <scope>NUCLEOTIDE SEQUENCE</scope>
</reference>
<gene>
    <name evidence="1" type="ORF">METZ01_LOCUS414918</name>
</gene>
<accession>A0A382WTT5</accession>
<dbReference type="Gene3D" id="3.30.70.1120">
    <property type="entry name" value="TT1725-like"/>
    <property type="match status" value="1"/>
</dbReference>
<proteinExistence type="predicted"/>
<dbReference type="AlphaFoldDB" id="A0A382WTT5"/>
<feature type="non-terminal residue" evidence="1">
    <location>
        <position position="35"/>
    </location>
</feature>
<dbReference type="Pfam" id="PF04456">
    <property type="entry name" value="DUF503"/>
    <property type="match status" value="1"/>
</dbReference>